<feature type="transmembrane region" description="Helical" evidence="1">
    <location>
        <begin position="326"/>
        <end position="350"/>
    </location>
</feature>
<dbReference type="GO" id="GO:0016747">
    <property type="term" value="F:acyltransferase activity, transferring groups other than amino-acyl groups"/>
    <property type="evidence" value="ECO:0007669"/>
    <property type="project" value="InterPro"/>
</dbReference>
<dbReference type="EMBL" id="BKAU01000001">
    <property type="protein sequence ID" value="GEP94038.1"/>
    <property type="molecule type" value="Genomic_DNA"/>
</dbReference>
<keyword evidence="4" id="KW-1185">Reference proteome</keyword>
<evidence type="ECO:0000259" key="2">
    <source>
        <dbReference type="Pfam" id="PF01757"/>
    </source>
</evidence>
<feature type="transmembrane region" description="Helical" evidence="1">
    <location>
        <begin position="258"/>
        <end position="279"/>
    </location>
</feature>
<dbReference type="Pfam" id="PF01757">
    <property type="entry name" value="Acyl_transf_3"/>
    <property type="match status" value="1"/>
</dbReference>
<keyword evidence="1" id="KW-0812">Transmembrane</keyword>
<reference evidence="3 4" key="1">
    <citation type="submission" date="2019-07" db="EMBL/GenBank/DDBJ databases">
        <title>Whole genome shotgun sequence of Chitinophaga cymbidii NBRC 109752.</title>
        <authorList>
            <person name="Hosoyama A."/>
            <person name="Uohara A."/>
            <person name="Ohji S."/>
            <person name="Ichikawa N."/>
        </authorList>
    </citation>
    <scope>NUCLEOTIDE SEQUENCE [LARGE SCALE GENOMIC DNA]</scope>
    <source>
        <strain evidence="3 4">NBRC 109752</strain>
    </source>
</reference>
<feature type="transmembrane region" description="Helical" evidence="1">
    <location>
        <begin position="206"/>
        <end position="225"/>
    </location>
</feature>
<dbReference type="AlphaFoldDB" id="A0A512REA6"/>
<dbReference type="InterPro" id="IPR050879">
    <property type="entry name" value="Acyltransferase_3"/>
</dbReference>
<dbReference type="Proteomes" id="UP000321436">
    <property type="component" value="Unassembled WGS sequence"/>
</dbReference>
<name>A0A512REA6_9BACT</name>
<keyword evidence="1" id="KW-1133">Transmembrane helix</keyword>
<feature type="transmembrane region" description="Helical" evidence="1">
    <location>
        <begin position="152"/>
        <end position="170"/>
    </location>
</feature>
<proteinExistence type="predicted"/>
<feature type="transmembrane region" description="Helical" evidence="1">
    <location>
        <begin position="291"/>
        <end position="314"/>
    </location>
</feature>
<feature type="domain" description="Acyltransferase 3" evidence="2">
    <location>
        <begin position="19"/>
        <end position="343"/>
    </location>
</feature>
<evidence type="ECO:0000313" key="3">
    <source>
        <dbReference type="EMBL" id="GEP94038.1"/>
    </source>
</evidence>
<dbReference type="PANTHER" id="PTHR23028:SF134">
    <property type="entry name" value="PUTATIVE (AFU_ORTHOLOGUE AFUA_4G08520)-RELATED"/>
    <property type="match status" value="1"/>
</dbReference>
<protein>
    <submittedName>
        <fullName evidence="3">Acyltransferase</fullName>
    </submittedName>
</protein>
<feature type="transmembrane region" description="Helical" evidence="1">
    <location>
        <begin position="234"/>
        <end position="252"/>
    </location>
</feature>
<organism evidence="3 4">
    <name type="scientific">Chitinophaga cymbidii</name>
    <dbReference type="NCBI Taxonomy" id="1096750"/>
    <lineage>
        <taxon>Bacteria</taxon>
        <taxon>Pseudomonadati</taxon>
        <taxon>Bacteroidota</taxon>
        <taxon>Chitinophagia</taxon>
        <taxon>Chitinophagales</taxon>
        <taxon>Chitinophagaceae</taxon>
        <taxon>Chitinophaga</taxon>
    </lineage>
</organism>
<feature type="transmembrane region" description="Helical" evidence="1">
    <location>
        <begin position="52"/>
        <end position="71"/>
    </location>
</feature>
<keyword evidence="3" id="KW-0808">Transferase</keyword>
<evidence type="ECO:0000313" key="4">
    <source>
        <dbReference type="Proteomes" id="UP000321436"/>
    </source>
</evidence>
<keyword evidence="1" id="KW-0472">Membrane</keyword>
<dbReference type="RefSeq" id="WP_146857536.1">
    <property type="nucleotide sequence ID" value="NZ_BKAU01000001.1"/>
</dbReference>
<gene>
    <name evidence="3" type="ORF">CCY01nite_02980</name>
</gene>
<comment type="caution">
    <text evidence="3">The sequence shown here is derived from an EMBL/GenBank/DDBJ whole genome shotgun (WGS) entry which is preliminary data.</text>
</comment>
<sequence length="360" mass="40878">MNQTHLSAQLLQTRQHFKILDGLRGIAAVAVLIFHFMEFVTPDYKDNFIAHAYLAVDFFFCLSGFVIAYAYDGRLGKIGLMSFFKLRLIRLHPLVMIGAVIGLLAFVFDPFSDLYARYAGQTLGMFISSCLMVPYPVVQERYFNIFHLNPPSWSLFWEYVANIAYAVVLVRLRNKVLWVLLVIAAGILCYEAYTSSYLGVGWSGDTFWGGGVRVFYSFLAGMLAYRSNWIIKNNLGFGAIGVLLTLAFLVPYSEAVNWWIDTLIVVFYLPFLVALGAGGRLNTGLEGVCKFLGNISYPLYMIHYPFLWILYSYILTEKPTAGQLWVIIPICAVLLILLSYAILIFVDAPVRKWLKDRMRS</sequence>
<evidence type="ECO:0000256" key="1">
    <source>
        <dbReference type="SAM" id="Phobius"/>
    </source>
</evidence>
<feature type="transmembrane region" description="Helical" evidence="1">
    <location>
        <begin position="177"/>
        <end position="200"/>
    </location>
</feature>
<accession>A0A512REA6</accession>
<dbReference type="OrthoDB" id="9796461at2"/>
<keyword evidence="3" id="KW-0012">Acyltransferase</keyword>
<feature type="transmembrane region" description="Helical" evidence="1">
    <location>
        <begin position="21"/>
        <end position="40"/>
    </location>
</feature>
<feature type="transmembrane region" description="Helical" evidence="1">
    <location>
        <begin position="91"/>
        <end position="108"/>
    </location>
</feature>
<dbReference type="PANTHER" id="PTHR23028">
    <property type="entry name" value="ACETYLTRANSFERASE"/>
    <property type="match status" value="1"/>
</dbReference>
<dbReference type="InterPro" id="IPR002656">
    <property type="entry name" value="Acyl_transf_3_dom"/>
</dbReference>